<comment type="subcellular location">
    <subcellularLocation>
        <location evidence="1">Membrane</location>
    </subcellularLocation>
</comment>
<keyword evidence="3 6" id="KW-1133">Transmembrane helix</keyword>
<sequence length="338" mass="38844">MDALFCIPMLSVFLIPVLSSYSTTLNFLFFYMTWSTLVLSHTPLRVEMFGTIAVRLIFYALPSIIMFLFDILTPSASVVIKAQGATGLPGGKRRRNIRVRELKIAGWSLLNLFMSIMLQWVIEALCVKAFKMRSTVKVALKLPMPYEMVRDLILGLLAREALTYGIHRYALHESNSILTKFHHFWYHQLHAPFPLSAHYDHPLTYLLSNFIPTYLPAVMFRFHMLTYLIYLVIISVEETFAYSGYTVMPTNFFLVGIARRMDMHLLTYGEGNFGPWGIMDWIFKTTVGDAELIDDATDDAEEREREARAKRAYEAAQKKSNANVRPSKVQAQSVRGRR</sequence>
<dbReference type="GO" id="GO:0005506">
    <property type="term" value="F:iron ion binding"/>
    <property type="evidence" value="ECO:0007669"/>
    <property type="project" value="InterPro"/>
</dbReference>
<dbReference type="OrthoDB" id="408954at2759"/>
<gene>
    <name evidence="8" type="ORF">POLS_LOCUS8753</name>
</gene>
<feature type="transmembrane region" description="Helical" evidence="6">
    <location>
        <begin position="214"/>
        <end position="234"/>
    </location>
</feature>
<feature type="compositionally biased region" description="Basic and acidic residues" evidence="5">
    <location>
        <begin position="302"/>
        <end position="317"/>
    </location>
</feature>
<accession>A0A9W4IAL5</accession>
<feature type="transmembrane region" description="Helical" evidence="6">
    <location>
        <begin position="240"/>
        <end position="258"/>
    </location>
</feature>
<keyword evidence="4 6" id="KW-0472">Membrane</keyword>
<evidence type="ECO:0000256" key="2">
    <source>
        <dbReference type="ARBA" id="ARBA00022692"/>
    </source>
</evidence>
<evidence type="ECO:0000256" key="4">
    <source>
        <dbReference type="ARBA" id="ARBA00023136"/>
    </source>
</evidence>
<keyword evidence="9" id="KW-1185">Reference proteome</keyword>
<evidence type="ECO:0000256" key="6">
    <source>
        <dbReference type="SAM" id="Phobius"/>
    </source>
</evidence>
<protein>
    <recommendedName>
        <fullName evidence="7">Fatty acid hydroxylase domain-containing protein</fullName>
    </recommendedName>
</protein>
<dbReference type="Pfam" id="PF04116">
    <property type="entry name" value="FA_hydroxylase"/>
    <property type="match status" value="1"/>
</dbReference>
<feature type="region of interest" description="Disordered" evidence="5">
    <location>
        <begin position="296"/>
        <end position="338"/>
    </location>
</feature>
<feature type="transmembrane region" description="Helical" evidence="6">
    <location>
        <begin position="52"/>
        <end position="72"/>
    </location>
</feature>
<dbReference type="EMBL" id="CAJVOS010000071">
    <property type="protein sequence ID" value="CAG8250062.1"/>
    <property type="molecule type" value="Genomic_DNA"/>
</dbReference>
<evidence type="ECO:0000256" key="5">
    <source>
        <dbReference type="SAM" id="MobiDB-lite"/>
    </source>
</evidence>
<dbReference type="Proteomes" id="UP001153618">
    <property type="component" value="Unassembled WGS sequence"/>
</dbReference>
<dbReference type="PANTHER" id="PTHR11863">
    <property type="entry name" value="STEROL DESATURASE"/>
    <property type="match status" value="1"/>
</dbReference>
<comment type="caution">
    <text evidence="8">The sequence shown here is derived from an EMBL/GenBank/DDBJ whole genome shotgun (WGS) entry which is preliminary data.</text>
</comment>
<dbReference type="GO" id="GO:0016020">
    <property type="term" value="C:membrane"/>
    <property type="evidence" value="ECO:0007669"/>
    <property type="project" value="UniProtKB-SubCell"/>
</dbReference>
<dbReference type="GO" id="GO:0016491">
    <property type="term" value="F:oxidoreductase activity"/>
    <property type="evidence" value="ECO:0007669"/>
    <property type="project" value="InterPro"/>
</dbReference>
<keyword evidence="2 6" id="KW-0812">Transmembrane</keyword>
<proteinExistence type="predicted"/>
<feature type="domain" description="Fatty acid hydroxylase" evidence="7">
    <location>
        <begin position="153"/>
        <end position="285"/>
    </location>
</feature>
<evidence type="ECO:0000256" key="3">
    <source>
        <dbReference type="ARBA" id="ARBA00022989"/>
    </source>
</evidence>
<organism evidence="8 9">
    <name type="scientific">Penicillium olsonii</name>
    <dbReference type="NCBI Taxonomy" id="99116"/>
    <lineage>
        <taxon>Eukaryota</taxon>
        <taxon>Fungi</taxon>
        <taxon>Dikarya</taxon>
        <taxon>Ascomycota</taxon>
        <taxon>Pezizomycotina</taxon>
        <taxon>Eurotiomycetes</taxon>
        <taxon>Eurotiomycetidae</taxon>
        <taxon>Eurotiales</taxon>
        <taxon>Aspergillaceae</taxon>
        <taxon>Penicillium</taxon>
    </lineage>
</organism>
<evidence type="ECO:0000256" key="1">
    <source>
        <dbReference type="ARBA" id="ARBA00004370"/>
    </source>
</evidence>
<dbReference type="InterPro" id="IPR050307">
    <property type="entry name" value="Sterol_Desaturase_Related"/>
</dbReference>
<feature type="transmembrane region" description="Helical" evidence="6">
    <location>
        <begin position="12"/>
        <end position="32"/>
    </location>
</feature>
<feature type="compositionally biased region" description="Polar residues" evidence="5">
    <location>
        <begin position="318"/>
        <end position="338"/>
    </location>
</feature>
<dbReference type="GO" id="GO:0008610">
    <property type="term" value="P:lipid biosynthetic process"/>
    <property type="evidence" value="ECO:0007669"/>
    <property type="project" value="InterPro"/>
</dbReference>
<evidence type="ECO:0000313" key="9">
    <source>
        <dbReference type="Proteomes" id="UP001153618"/>
    </source>
</evidence>
<evidence type="ECO:0000259" key="7">
    <source>
        <dbReference type="Pfam" id="PF04116"/>
    </source>
</evidence>
<dbReference type="AlphaFoldDB" id="A0A9W4IAL5"/>
<name>A0A9W4IAL5_PENOL</name>
<evidence type="ECO:0000313" key="8">
    <source>
        <dbReference type="EMBL" id="CAG8250062.1"/>
    </source>
</evidence>
<reference evidence="8" key="1">
    <citation type="submission" date="2021-07" db="EMBL/GenBank/DDBJ databases">
        <authorList>
            <person name="Branca A.L. A."/>
        </authorList>
    </citation>
    <scope>NUCLEOTIDE SEQUENCE</scope>
</reference>
<feature type="transmembrane region" description="Helical" evidence="6">
    <location>
        <begin position="102"/>
        <end position="122"/>
    </location>
</feature>
<dbReference type="InterPro" id="IPR006694">
    <property type="entry name" value="Fatty_acid_hydroxylase"/>
</dbReference>